<evidence type="ECO:0000256" key="1">
    <source>
        <dbReference type="SAM" id="Phobius"/>
    </source>
</evidence>
<keyword evidence="1" id="KW-1133">Transmembrane helix</keyword>
<keyword evidence="1" id="KW-0812">Transmembrane</keyword>
<accession>A0A9Q0HDS8</accession>
<sequence>MGRQQHFEWIVFLSFWIFSGGHEMGLLAVVSRFVDHGRNFESIFNGDGLSITLVFWVLEYDGTLIIPVNRCSTEPRTKTWRNTCYSSSLSWEQSCRSSQLMRLQRYRSKRRYTITAEKYSTCILEL</sequence>
<gene>
    <name evidence="2" type="ORF">NE237_022827</name>
</gene>
<organism evidence="2 3">
    <name type="scientific">Protea cynaroides</name>
    <dbReference type="NCBI Taxonomy" id="273540"/>
    <lineage>
        <taxon>Eukaryota</taxon>
        <taxon>Viridiplantae</taxon>
        <taxon>Streptophyta</taxon>
        <taxon>Embryophyta</taxon>
        <taxon>Tracheophyta</taxon>
        <taxon>Spermatophyta</taxon>
        <taxon>Magnoliopsida</taxon>
        <taxon>Proteales</taxon>
        <taxon>Proteaceae</taxon>
        <taxon>Protea</taxon>
    </lineage>
</organism>
<keyword evidence="1" id="KW-0472">Membrane</keyword>
<evidence type="ECO:0000313" key="2">
    <source>
        <dbReference type="EMBL" id="KAJ4962888.1"/>
    </source>
</evidence>
<dbReference type="Proteomes" id="UP001141806">
    <property type="component" value="Unassembled WGS sequence"/>
</dbReference>
<reference evidence="2" key="1">
    <citation type="journal article" date="2023" name="Plant J.">
        <title>The genome of the king protea, Protea cynaroides.</title>
        <authorList>
            <person name="Chang J."/>
            <person name="Duong T.A."/>
            <person name="Schoeman C."/>
            <person name="Ma X."/>
            <person name="Roodt D."/>
            <person name="Barker N."/>
            <person name="Li Z."/>
            <person name="Van de Peer Y."/>
            <person name="Mizrachi E."/>
        </authorList>
    </citation>
    <scope>NUCLEOTIDE SEQUENCE</scope>
    <source>
        <tissue evidence="2">Young leaves</tissue>
    </source>
</reference>
<evidence type="ECO:0000313" key="3">
    <source>
        <dbReference type="Proteomes" id="UP001141806"/>
    </source>
</evidence>
<proteinExistence type="predicted"/>
<comment type="caution">
    <text evidence="2">The sequence shown here is derived from an EMBL/GenBank/DDBJ whole genome shotgun (WGS) entry which is preliminary data.</text>
</comment>
<dbReference type="AlphaFoldDB" id="A0A9Q0HDS8"/>
<feature type="transmembrane region" description="Helical" evidence="1">
    <location>
        <begin position="6"/>
        <end position="30"/>
    </location>
</feature>
<protein>
    <submittedName>
        <fullName evidence="2">Uncharacterized protein</fullName>
    </submittedName>
</protein>
<name>A0A9Q0HDS8_9MAGN</name>
<dbReference type="EMBL" id="JAMYWD010000008">
    <property type="protein sequence ID" value="KAJ4962888.1"/>
    <property type="molecule type" value="Genomic_DNA"/>
</dbReference>
<keyword evidence="3" id="KW-1185">Reference proteome</keyword>